<dbReference type="InterPro" id="IPR051157">
    <property type="entry name" value="PDH/Transketolase"/>
</dbReference>
<dbReference type="Gene3D" id="3.40.50.920">
    <property type="match status" value="1"/>
</dbReference>
<dbReference type="Proteomes" id="UP000823935">
    <property type="component" value="Unassembled WGS sequence"/>
</dbReference>
<gene>
    <name evidence="5" type="ORF">IAB44_04430</name>
</gene>
<comment type="similarity">
    <text evidence="2">Belongs to the transketolase family.</text>
</comment>
<keyword evidence="3" id="KW-0786">Thiamine pyrophosphate</keyword>
<dbReference type="Pfam" id="PF02779">
    <property type="entry name" value="Transket_pyr"/>
    <property type="match status" value="1"/>
</dbReference>
<dbReference type="PANTHER" id="PTHR43825">
    <property type="entry name" value="PYRUVATE DEHYDROGENASE E1 COMPONENT"/>
    <property type="match status" value="1"/>
</dbReference>
<dbReference type="InterPro" id="IPR033248">
    <property type="entry name" value="Transketolase_C"/>
</dbReference>
<dbReference type="EMBL" id="DVIQ01000023">
    <property type="protein sequence ID" value="HIS30785.1"/>
    <property type="molecule type" value="Genomic_DNA"/>
</dbReference>
<dbReference type="FunFam" id="3.40.50.970:FF:000129">
    <property type="entry name" value="Transketolase"/>
    <property type="match status" value="1"/>
</dbReference>
<name>A0A9D1JJ72_9FIRM</name>
<proteinExistence type="inferred from homology"/>
<accession>A0A9D1JJ72</accession>
<comment type="caution">
    <text evidence="5">The sequence shown here is derived from an EMBL/GenBank/DDBJ whole genome shotgun (WGS) entry which is preliminary data.</text>
</comment>
<evidence type="ECO:0000313" key="5">
    <source>
        <dbReference type="EMBL" id="HIS30785.1"/>
    </source>
</evidence>
<evidence type="ECO:0000256" key="3">
    <source>
        <dbReference type="ARBA" id="ARBA00023052"/>
    </source>
</evidence>
<protein>
    <submittedName>
        <fullName evidence="5">Transketolase</fullName>
    </submittedName>
</protein>
<evidence type="ECO:0000259" key="4">
    <source>
        <dbReference type="SMART" id="SM00861"/>
    </source>
</evidence>
<dbReference type="AlphaFoldDB" id="A0A9D1JJ72"/>
<dbReference type="CDD" id="cd07033">
    <property type="entry name" value="TPP_PYR_DXS_TK_like"/>
    <property type="match status" value="1"/>
</dbReference>
<evidence type="ECO:0000313" key="6">
    <source>
        <dbReference type="Proteomes" id="UP000823935"/>
    </source>
</evidence>
<comment type="cofactor">
    <cofactor evidence="1">
        <name>thiamine diphosphate</name>
        <dbReference type="ChEBI" id="CHEBI:58937"/>
    </cofactor>
</comment>
<sequence length="311" mass="34127">MTGNTRDPRKTFGVAVSEIAENREEIVILSADSGKSSGFKEFSQKHPDRYFEFGIMEQGVTGIASGLATTGKIPVFCAIAPFVTCRNYEMFRNDLGYMRQNVKIVGRNGGFTYSDLGATHHSLEDFAITRMIPGTVVLAPQDPGEIRGAVKAMLEHKGPVYMRIGNQPVEELWEERPFRIGEGRILREGTDLALISTGTITANVLKAACELEKRGRSVMVIGMPTVEPVDQAVIKEAAEKTGRIMTVEEHYREGGLGTAVAEACSQVCPVPVKRHGIPREYATSGSYEELLAYYRLDTDGIVQEAEAFLNS</sequence>
<dbReference type="InterPro" id="IPR005475">
    <property type="entry name" value="Transketolase-like_Pyr-bd"/>
</dbReference>
<evidence type="ECO:0000256" key="1">
    <source>
        <dbReference type="ARBA" id="ARBA00001964"/>
    </source>
</evidence>
<dbReference type="PANTHER" id="PTHR43825:SF1">
    <property type="entry name" value="TRANSKETOLASE-LIKE PYRIMIDINE-BINDING DOMAIN-CONTAINING PROTEIN"/>
    <property type="match status" value="1"/>
</dbReference>
<reference evidence="5" key="2">
    <citation type="journal article" date="2021" name="PeerJ">
        <title>Extensive microbial diversity within the chicken gut microbiome revealed by metagenomics and culture.</title>
        <authorList>
            <person name="Gilroy R."/>
            <person name="Ravi A."/>
            <person name="Getino M."/>
            <person name="Pursley I."/>
            <person name="Horton D.L."/>
            <person name="Alikhan N.F."/>
            <person name="Baker D."/>
            <person name="Gharbi K."/>
            <person name="Hall N."/>
            <person name="Watson M."/>
            <person name="Adriaenssens E.M."/>
            <person name="Foster-Nyarko E."/>
            <person name="Jarju S."/>
            <person name="Secka A."/>
            <person name="Antonio M."/>
            <person name="Oren A."/>
            <person name="Chaudhuri R.R."/>
            <person name="La Ragione R."/>
            <person name="Hildebrand F."/>
            <person name="Pallen M.J."/>
        </authorList>
    </citation>
    <scope>NUCLEOTIDE SEQUENCE</scope>
    <source>
        <strain evidence="5">CHK190-19873</strain>
    </source>
</reference>
<organism evidence="5 6">
    <name type="scientific">Candidatus Limivivens intestinipullorum</name>
    <dbReference type="NCBI Taxonomy" id="2840858"/>
    <lineage>
        <taxon>Bacteria</taxon>
        <taxon>Bacillati</taxon>
        <taxon>Bacillota</taxon>
        <taxon>Clostridia</taxon>
        <taxon>Lachnospirales</taxon>
        <taxon>Lachnospiraceae</taxon>
        <taxon>Lachnospiraceae incertae sedis</taxon>
        <taxon>Candidatus Limivivens</taxon>
    </lineage>
</organism>
<reference evidence="5" key="1">
    <citation type="submission" date="2020-10" db="EMBL/GenBank/DDBJ databases">
        <authorList>
            <person name="Gilroy R."/>
        </authorList>
    </citation>
    <scope>NUCLEOTIDE SEQUENCE</scope>
    <source>
        <strain evidence="5">CHK190-19873</strain>
    </source>
</reference>
<dbReference type="Gene3D" id="3.40.50.970">
    <property type="match status" value="1"/>
</dbReference>
<dbReference type="SMART" id="SM00861">
    <property type="entry name" value="Transket_pyr"/>
    <property type="match status" value="1"/>
</dbReference>
<feature type="domain" description="Transketolase-like pyrimidine-binding" evidence="4">
    <location>
        <begin position="6"/>
        <end position="171"/>
    </location>
</feature>
<dbReference type="SUPFAM" id="SSF52922">
    <property type="entry name" value="TK C-terminal domain-like"/>
    <property type="match status" value="1"/>
</dbReference>
<evidence type="ECO:0000256" key="2">
    <source>
        <dbReference type="ARBA" id="ARBA00007131"/>
    </source>
</evidence>
<dbReference type="SUPFAM" id="SSF52518">
    <property type="entry name" value="Thiamin diphosphate-binding fold (THDP-binding)"/>
    <property type="match status" value="1"/>
</dbReference>
<dbReference type="InterPro" id="IPR029061">
    <property type="entry name" value="THDP-binding"/>
</dbReference>
<dbReference type="InterPro" id="IPR009014">
    <property type="entry name" value="Transketo_C/PFOR_II"/>
</dbReference>
<dbReference type="Pfam" id="PF02780">
    <property type="entry name" value="Transketolase_C"/>
    <property type="match status" value="1"/>
</dbReference>